<keyword evidence="8" id="KW-0732">Signal</keyword>
<gene>
    <name evidence="10" type="ORF">FNYG_15008</name>
</gene>
<dbReference type="PANTHER" id="PTHR33048:SF166">
    <property type="entry name" value="PTH11-LIKE INTEGRAL MEMBRANE PROTEIN"/>
    <property type="match status" value="1"/>
</dbReference>
<evidence type="ECO:0000259" key="9">
    <source>
        <dbReference type="Pfam" id="PF20684"/>
    </source>
</evidence>
<comment type="caution">
    <text evidence="10">The sequence shown here is derived from an EMBL/GenBank/DDBJ whole genome shotgun (WGS) entry which is preliminary data.</text>
</comment>
<feature type="transmembrane region" description="Helical" evidence="7">
    <location>
        <begin position="190"/>
        <end position="217"/>
    </location>
</feature>
<organism evidence="10 11">
    <name type="scientific">Gibberella nygamai</name>
    <name type="common">Bean root rot disease fungus</name>
    <name type="synonym">Fusarium nygamai</name>
    <dbReference type="NCBI Taxonomy" id="42673"/>
    <lineage>
        <taxon>Eukaryota</taxon>
        <taxon>Fungi</taxon>
        <taxon>Dikarya</taxon>
        <taxon>Ascomycota</taxon>
        <taxon>Pezizomycotina</taxon>
        <taxon>Sordariomycetes</taxon>
        <taxon>Hypocreomycetidae</taxon>
        <taxon>Hypocreales</taxon>
        <taxon>Nectriaceae</taxon>
        <taxon>Fusarium</taxon>
        <taxon>Fusarium fujikuroi species complex</taxon>
    </lineage>
</organism>
<dbReference type="PANTHER" id="PTHR33048">
    <property type="entry name" value="PTH11-LIKE INTEGRAL MEMBRANE PROTEIN (AFU_ORTHOLOGUE AFUA_5G11245)"/>
    <property type="match status" value="1"/>
</dbReference>
<dbReference type="InterPro" id="IPR052337">
    <property type="entry name" value="SAT4-like"/>
</dbReference>
<evidence type="ECO:0000313" key="11">
    <source>
        <dbReference type="Proteomes" id="UP000236664"/>
    </source>
</evidence>
<dbReference type="EMBL" id="MTQA01000452">
    <property type="protein sequence ID" value="PNP58800.1"/>
    <property type="molecule type" value="Genomic_DNA"/>
</dbReference>
<evidence type="ECO:0000256" key="1">
    <source>
        <dbReference type="ARBA" id="ARBA00004141"/>
    </source>
</evidence>
<dbReference type="AlphaFoldDB" id="A0A2K0ULY9"/>
<evidence type="ECO:0000256" key="6">
    <source>
        <dbReference type="SAM" id="MobiDB-lite"/>
    </source>
</evidence>
<feature type="region of interest" description="Disordered" evidence="6">
    <location>
        <begin position="275"/>
        <end position="316"/>
    </location>
</feature>
<evidence type="ECO:0000256" key="5">
    <source>
        <dbReference type="ARBA" id="ARBA00038359"/>
    </source>
</evidence>
<feature type="chain" id="PRO_5014337658" description="Rhodopsin domain-containing protein" evidence="8">
    <location>
        <begin position="19"/>
        <end position="316"/>
    </location>
</feature>
<feature type="domain" description="Rhodopsin" evidence="9">
    <location>
        <begin position="83"/>
        <end position="245"/>
    </location>
</feature>
<evidence type="ECO:0000256" key="4">
    <source>
        <dbReference type="ARBA" id="ARBA00023136"/>
    </source>
</evidence>
<evidence type="ECO:0000256" key="7">
    <source>
        <dbReference type="SAM" id="Phobius"/>
    </source>
</evidence>
<evidence type="ECO:0000256" key="2">
    <source>
        <dbReference type="ARBA" id="ARBA00022692"/>
    </source>
</evidence>
<accession>A0A2K0ULY9</accession>
<feature type="signal peptide" evidence="8">
    <location>
        <begin position="1"/>
        <end position="18"/>
    </location>
</feature>
<keyword evidence="11" id="KW-1185">Reference proteome</keyword>
<feature type="transmembrane region" description="Helical" evidence="7">
    <location>
        <begin position="110"/>
        <end position="128"/>
    </location>
</feature>
<proteinExistence type="inferred from homology"/>
<evidence type="ECO:0000256" key="8">
    <source>
        <dbReference type="SAM" id="SignalP"/>
    </source>
</evidence>
<comment type="subcellular location">
    <subcellularLocation>
        <location evidence="1">Membrane</location>
        <topology evidence="1">Multi-pass membrane protein</topology>
    </subcellularLocation>
</comment>
<keyword evidence="4 7" id="KW-0472">Membrane</keyword>
<feature type="transmembrane region" description="Helical" evidence="7">
    <location>
        <begin position="223"/>
        <end position="245"/>
    </location>
</feature>
<keyword evidence="3 7" id="KW-1133">Transmembrane helix</keyword>
<protein>
    <recommendedName>
        <fullName evidence="9">Rhodopsin domain-containing protein</fullName>
    </recommendedName>
</protein>
<evidence type="ECO:0000256" key="3">
    <source>
        <dbReference type="ARBA" id="ARBA00022989"/>
    </source>
</evidence>
<name>A0A2K0ULY9_GIBNY</name>
<dbReference type="GO" id="GO:0016020">
    <property type="term" value="C:membrane"/>
    <property type="evidence" value="ECO:0007669"/>
    <property type="project" value="UniProtKB-SubCell"/>
</dbReference>
<dbReference type="OrthoDB" id="5073646at2759"/>
<evidence type="ECO:0000313" key="10">
    <source>
        <dbReference type="EMBL" id="PNP58800.1"/>
    </source>
</evidence>
<dbReference type="InterPro" id="IPR049326">
    <property type="entry name" value="Rhodopsin_dom_fungi"/>
</dbReference>
<keyword evidence="2 7" id="KW-0812">Transmembrane</keyword>
<dbReference type="Proteomes" id="UP000236664">
    <property type="component" value="Unassembled WGS sequence"/>
</dbReference>
<dbReference type="Pfam" id="PF20684">
    <property type="entry name" value="Fung_rhodopsin"/>
    <property type="match status" value="1"/>
</dbReference>
<comment type="similarity">
    <text evidence="5">Belongs to the SAT4 family.</text>
</comment>
<reference evidence="10 11" key="1">
    <citation type="submission" date="2017-06" db="EMBL/GenBank/DDBJ databases">
        <title>Genome of Fusarium nygamai isolate CS10214.</title>
        <authorList>
            <person name="Gardiner D.M."/>
            <person name="Obanor F."/>
            <person name="Kazan K."/>
        </authorList>
    </citation>
    <scope>NUCLEOTIDE SEQUENCE [LARGE SCALE GENOMIC DNA]</scope>
    <source>
        <strain evidence="10 11">CS10214</strain>
    </source>
</reference>
<feature type="transmembrane region" description="Helical" evidence="7">
    <location>
        <begin position="155"/>
        <end position="178"/>
    </location>
</feature>
<sequence length="316" mass="34727">MTLALVAIVAHTVFLTWSYSLNPDTRQSPATLQEAVRSRKTIEELNHDHELALKLLVPVRILCALLYAGSASDGAYLLTARSLWSLKLCLLTFYSRFVNHLRWGKAGTTILWWTIILTFIGVIIATLTECRPLYLAWMIVPEDQGHLCSKGLVNLLVMAVSNAVTDIALIILPFPVLLQAKLDLKHKLQLSLLFGIGIIVVAITIIRVPLILIASVTQGARSMWASIENVCACIVANAAFFYALIKDFQSPSNSHHSSNNISSNRFYMQSLQSSAVSPGKRKNSAAPAEEEIDIEDSRPPSGNGSANSLWHGHTLN</sequence>